<accession>A0A921LR05</accession>
<dbReference type="SUPFAM" id="SSF63817">
    <property type="entry name" value="Sortase"/>
    <property type="match status" value="1"/>
</dbReference>
<comment type="caution">
    <text evidence="4">The sequence shown here is derived from an EMBL/GenBank/DDBJ whole genome shotgun (WGS) entry which is preliminary data.</text>
</comment>
<feature type="compositionally biased region" description="Low complexity" evidence="2">
    <location>
        <begin position="111"/>
        <end position="127"/>
    </location>
</feature>
<feature type="compositionally biased region" description="Basic and acidic residues" evidence="2">
    <location>
        <begin position="70"/>
        <end position="80"/>
    </location>
</feature>
<feature type="region of interest" description="Disordered" evidence="2">
    <location>
        <begin position="1"/>
        <end position="154"/>
    </location>
</feature>
<name>A0A921LR05_9ACTN</name>
<organism evidence="4 5">
    <name type="scientific">Collinsella ihumii</name>
    <dbReference type="NCBI Taxonomy" id="1720204"/>
    <lineage>
        <taxon>Bacteria</taxon>
        <taxon>Bacillati</taxon>
        <taxon>Actinomycetota</taxon>
        <taxon>Coriobacteriia</taxon>
        <taxon>Coriobacteriales</taxon>
        <taxon>Coriobacteriaceae</taxon>
        <taxon>Collinsella</taxon>
    </lineage>
</organism>
<dbReference type="InterPro" id="IPR005754">
    <property type="entry name" value="Sortase"/>
</dbReference>
<dbReference type="AlphaFoldDB" id="A0A921LR05"/>
<proteinExistence type="predicted"/>
<dbReference type="InterPro" id="IPR009835">
    <property type="entry name" value="SrtB"/>
</dbReference>
<gene>
    <name evidence="4" type="ORF">K8U80_09060</name>
</gene>
<reference evidence="4" key="1">
    <citation type="journal article" date="2021" name="PeerJ">
        <title>Extensive microbial diversity within the chicken gut microbiome revealed by metagenomics and culture.</title>
        <authorList>
            <person name="Gilroy R."/>
            <person name="Ravi A."/>
            <person name="Getino M."/>
            <person name="Pursley I."/>
            <person name="Horton D.L."/>
            <person name="Alikhan N.F."/>
            <person name="Baker D."/>
            <person name="Gharbi K."/>
            <person name="Hall N."/>
            <person name="Watson M."/>
            <person name="Adriaenssens E.M."/>
            <person name="Foster-Nyarko E."/>
            <person name="Jarju S."/>
            <person name="Secka A."/>
            <person name="Antonio M."/>
            <person name="Oren A."/>
            <person name="Chaudhuri R.R."/>
            <person name="La Ragione R."/>
            <person name="Hildebrand F."/>
            <person name="Pallen M.J."/>
        </authorList>
    </citation>
    <scope>NUCLEOTIDE SEQUENCE</scope>
    <source>
        <strain evidence="4">ChiGjej2B2-7701</strain>
    </source>
</reference>
<dbReference type="InterPro" id="IPR023365">
    <property type="entry name" value="Sortase_dom-sf"/>
</dbReference>
<sequence>MAADETRNNHATSPARGAGDNPATASGLRTRMVPAGTHFAPASPHAPQKEAPHGSGRPAGKRFAAPARESALEEHVERPAGKRFAPARPTGDEPPSSDAVTRPAGTRFARPDAAPVAARPEPASAVPHPAEQPKKTPAAPAIDAQQTASLPGEAFAGLSEESARAAALESLGAPVAPSQNAAGSGPRPASEAPRPASHPATPQAPKPAARPAPSSARQAASAKDEPSQHAGATVRRKRRVPVLAIILIVIGVVLLFVAGGLFLATQMRYQQAQESYEELESYTVESDMGDGVPIVDFDALSAINSDIVGWIYIPGTPVNYPVVQTDDNTTYLKQLFDGTPNDSGAIFMDMANTPPGMYDQQTTLYGHHTYDGTMFQVVDNSTDQAEFDKIQTAYYITRSATFVMTPLLTAQVEDTYIQARQPNFLGEGESLTAYLEDMLAQAKAQAPDAAERIENTEQVMSLVTCAGEIIPRTTRAVMVLSVDQIVAHGV</sequence>
<evidence type="ECO:0000256" key="1">
    <source>
        <dbReference type="ARBA" id="ARBA00022801"/>
    </source>
</evidence>
<dbReference type="Gene3D" id="2.40.260.10">
    <property type="entry name" value="Sortase"/>
    <property type="match status" value="1"/>
</dbReference>
<dbReference type="EMBL" id="DYVF01000052">
    <property type="protein sequence ID" value="HJG31526.1"/>
    <property type="molecule type" value="Genomic_DNA"/>
</dbReference>
<evidence type="ECO:0000256" key="3">
    <source>
        <dbReference type="SAM" id="Phobius"/>
    </source>
</evidence>
<dbReference type="CDD" id="cd05826">
    <property type="entry name" value="Sortase_B"/>
    <property type="match status" value="1"/>
</dbReference>
<evidence type="ECO:0000313" key="4">
    <source>
        <dbReference type="EMBL" id="HJG31526.1"/>
    </source>
</evidence>
<dbReference type="Proteomes" id="UP000746751">
    <property type="component" value="Unassembled WGS sequence"/>
</dbReference>
<keyword evidence="3" id="KW-0812">Transmembrane</keyword>
<feature type="transmembrane region" description="Helical" evidence="3">
    <location>
        <begin position="242"/>
        <end position="264"/>
    </location>
</feature>
<reference evidence="4" key="2">
    <citation type="submission" date="2021-09" db="EMBL/GenBank/DDBJ databases">
        <authorList>
            <person name="Gilroy R."/>
        </authorList>
    </citation>
    <scope>NUCLEOTIDE SEQUENCE</scope>
    <source>
        <strain evidence="4">ChiGjej2B2-7701</strain>
    </source>
</reference>
<dbReference type="Pfam" id="PF04203">
    <property type="entry name" value="Sortase"/>
    <property type="match status" value="1"/>
</dbReference>
<feature type="compositionally biased region" description="Low complexity" evidence="2">
    <location>
        <begin position="186"/>
        <end position="201"/>
    </location>
</feature>
<keyword evidence="3" id="KW-0472">Membrane</keyword>
<evidence type="ECO:0000256" key="2">
    <source>
        <dbReference type="SAM" id="MobiDB-lite"/>
    </source>
</evidence>
<keyword evidence="3" id="KW-1133">Transmembrane helix</keyword>
<protein>
    <submittedName>
        <fullName evidence="4">Sortase</fullName>
    </submittedName>
</protein>
<dbReference type="GO" id="GO:0016787">
    <property type="term" value="F:hydrolase activity"/>
    <property type="evidence" value="ECO:0007669"/>
    <property type="project" value="UniProtKB-KW"/>
</dbReference>
<feature type="compositionally biased region" description="Low complexity" evidence="2">
    <location>
        <begin position="211"/>
        <end position="221"/>
    </location>
</feature>
<evidence type="ECO:0000313" key="5">
    <source>
        <dbReference type="Proteomes" id="UP000746751"/>
    </source>
</evidence>
<feature type="region of interest" description="Disordered" evidence="2">
    <location>
        <begin position="175"/>
        <end position="234"/>
    </location>
</feature>
<keyword evidence="1" id="KW-0378">Hydrolase</keyword>